<dbReference type="AlphaFoldDB" id="A0A8J2N507"/>
<proteinExistence type="inferred from homology"/>
<dbReference type="GO" id="GO:0005975">
    <property type="term" value="P:carbohydrate metabolic process"/>
    <property type="evidence" value="ECO:0007669"/>
    <property type="project" value="InterPro"/>
</dbReference>
<keyword evidence="4" id="KW-1185">Reference proteome</keyword>
<dbReference type="Gene3D" id="3.20.20.80">
    <property type="entry name" value="Glycosidases"/>
    <property type="match status" value="1"/>
</dbReference>
<gene>
    <name evidence="3" type="ORF">ALTATR162_LOCUS4407</name>
</gene>
<accession>A0A8J2N507</accession>
<dbReference type="Proteomes" id="UP000676310">
    <property type="component" value="Unassembled WGS sequence"/>
</dbReference>
<evidence type="ECO:0000313" key="3">
    <source>
        <dbReference type="EMBL" id="CAG5156610.1"/>
    </source>
</evidence>
<sequence length="636" mass="71330">MSERYKSLSELTIPLPPNPHPSPVDWRQEVIYFLLPDRFNDGKVESDNRTALGDENDPPTYVWPNSWHDWAASGSGRWQGGTLKGVELKLDYLSDLGVTTIWLGPVFKQRGHLNTYHGYGIQDFLEVDSHLGTRRNLIDLVKKAHENNIRVILDVVFNHSGWNWNYDNVDHGDDKSRPRYKSWPEYYPDIYWLDENGSRLYQNPSDSDQGVWPRELQAPDAYTRAGKGELSGEKLDDVHAEFRRTDFDGEMRDFNFDRGATLTDLARCYKYWIALTDCDGFRLDTLKHVDTGIARLFCGVLKEFASNLGKTNFFLVGEVGGEDINAQKYRNVLKSNMNATLDIGGSRLALTNVAKGLAPAATYFDMVTAWDDQLGSHRDAGLHHVVVLDDHDHVFGQKIRFSAEASSRVQVVCGVAIQLFSLGIPCIYYGTEQSFAGPPKSQRQYLPDYGGSDRYLRETMFGAPYSRKSGRTGLGRESGGLDTGDSPGFAAFGAIGRHCFRTNFETFTLIKHLIAVRQSNPVLRFGRQYHREIKMTGWSTFSWPKGGDIFAWSRILDEEEAVVVINGHGERGSSALVTVDQAINGGSGAKMRVIGSTVGNYIVNDRLQVNSDHTGRTYIELNDVPASGVVVLSSRR</sequence>
<dbReference type="InterPro" id="IPR006047">
    <property type="entry name" value="GH13_cat_dom"/>
</dbReference>
<reference evidence="3" key="1">
    <citation type="submission" date="2021-05" db="EMBL/GenBank/DDBJ databases">
        <authorList>
            <person name="Stam R."/>
        </authorList>
    </citation>
    <scope>NUCLEOTIDE SEQUENCE</scope>
    <source>
        <strain evidence="3">CS162</strain>
    </source>
</reference>
<evidence type="ECO:0000313" key="4">
    <source>
        <dbReference type="Proteomes" id="UP000676310"/>
    </source>
</evidence>
<dbReference type="GeneID" id="67016071"/>
<feature type="domain" description="Glycosyl hydrolase family 13 catalytic" evidence="2">
    <location>
        <begin position="33"/>
        <end position="471"/>
    </location>
</feature>
<dbReference type="Pfam" id="PF00128">
    <property type="entry name" value="Alpha-amylase"/>
    <property type="match status" value="1"/>
</dbReference>
<evidence type="ECO:0000256" key="1">
    <source>
        <dbReference type="ARBA" id="ARBA00008061"/>
    </source>
</evidence>
<dbReference type="SUPFAM" id="SSF51445">
    <property type="entry name" value="(Trans)glycosidases"/>
    <property type="match status" value="1"/>
</dbReference>
<comment type="similarity">
    <text evidence="1">Belongs to the glycosyl hydrolase 13 family.</text>
</comment>
<protein>
    <recommendedName>
        <fullName evidence="2">Glycosyl hydrolase family 13 catalytic domain-containing protein</fullName>
    </recommendedName>
</protein>
<dbReference type="RefSeq" id="XP_043167953.1">
    <property type="nucleotide sequence ID" value="XM_043312018.1"/>
</dbReference>
<organism evidence="3 4">
    <name type="scientific">Alternaria atra</name>
    <dbReference type="NCBI Taxonomy" id="119953"/>
    <lineage>
        <taxon>Eukaryota</taxon>
        <taxon>Fungi</taxon>
        <taxon>Dikarya</taxon>
        <taxon>Ascomycota</taxon>
        <taxon>Pezizomycotina</taxon>
        <taxon>Dothideomycetes</taxon>
        <taxon>Pleosporomycetidae</taxon>
        <taxon>Pleosporales</taxon>
        <taxon>Pleosporineae</taxon>
        <taxon>Pleosporaceae</taxon>
        <taxon>Alternaria</taxon>
        <taxon>Alternaria sect. Ulocladioides</taxon>
    </lineage>
</organism>
<name>A0A8J2N507_9PLEO</name>
<dbReference type="SMART" id="SM00642">
    <property type="entry name" value="Aamy"/>
    <property type="match status" value="1"/>
</dbReference>
<dbReference type="OrthoDB" id="204980at2759"/>
<dbReference type="InterPro" id="IPR017853">
    <property type="entry name" value="GH"/>
</dbReference>
<dbReference type="PANTHER" id="PTHR10357:SF209">
    <property type="entry name" value="PERIPLASMIC ALPHA-AMYLASE"/>
    <property type="match status" value="1"/>
</dbReference>
<comment type="caution">
    <text evidence="3">The sequence shown here is derived from an EMBL/GenBank/DDBJ whole genome shotgun (WGS) entry which is preliminary data.</text>
</comment>
<dbReference type="EMBL" id="CAJRGZ010000017">
    <property type="protein sequence ID" value="CAG5156610.1"/>
    <property type="molecule type" value="Genomic_DNA"/>
</dbReference>
<evidence type="ECO:0000259" key="2">
    <source>
        <dbReference type="SMART" id="SM00642"/>
    </source>
</evidence>
<dbReference type="PANTHER" id="PTHR10357">
    <property type="entry name" value="ALPHA-AMYLASE FAMILY MEMBER"/>
    <property type="match status" value="1"/>
</dbReference>